<comment type="caution">
    <text evidence="2">The sequence shown here is derived from an EMBL/GenBank/DDBJ whole genome shotgun (WGS) entry which is preliminary data.</text>
</comment>
<feature type="transmembrane region" description="Helical" evidence="1">
    <location>
        <begin position="12"/>
        <end position="31"/>
    </location>
</feature>
<reference evidence="2 3" key="1">
    <citation type="journal article" date="2021" name="BMC Genomics">
        <title>Datura genome reveals duplications of psychoactive alkaloid biosynthetic genes and high mutation rate following tissue culture.</title>
        <authorList>
            <person name="Rajewski A."/>
            <person name="Carter-House D."/>
            <person name="Stajich J."/>
            <person name="Litt A."/>
        </authorList>
    </citation>
    <scope>NUCLEOTIDE SEQUENCE [LARGE SCALE GENOMIC DNA]</scope>
    <source>
        <strain evidence="2">AR-01</strain>
    </source>
</reference>
<sequence length="135" mass="15258">MTHVAQESVCLVYALITGMFINVGAIIKDVLRRESVKKGKRPRYDPKGIDKTRTKDIVGLHGSTLSIGEHYARFDNMSSHLYDMQMLQLRMNSVTEEKLQQLNMDYLLSEHTRALCGVGPGFEKPLDDDGSIDEE</sequence>
<organism evidence="2 3">
    <name type="scientific">Datura stramonium</name>
    <name type="common">Jimsonweed</name>
    <name type="synonym">Common thornapple</name>
    <dbReference type="NCBI Taxonomy" id="4076"/>
    <lineage>
        <taxon>Eukaryota</taxon>
        <taxon>Viridiplantae</taxon>
        <taxon>Streptophyta</taxon>
        <taxon>Embryophyta</taxon>
        <taxon>Tracheophyta</taxon>
        <taxon>Spermatophyta</taxon>
        <taxon>Magnoliopsida</taxon>
        <taxon>eudicotyledons</taxon>
        <taxon>Gunneridae</taxon>
        <taxon>Pentapetalae</taxon>
        <taxon>asterids</taxon>
        <taxon>lamiids</taxon>
        <taxon>Solanales</taxon>
        <taxon>Solanaceae</taxon>
        <taxon>Solanoideae</taxon>
        <taxon>Datureae</taxon>
        <taxon>Datura</taxon>
    </lineage>
</organism>
<keyword evidence="3" id="KW-1185">Reference proteome</keyword>
<accession>A0ABS8V6P1</accession>
<evidence type="ECO:0000313" key="3">
    <source>
        <dbReference type="Proteomes" id="UP000823775"/>
    </source>
</evidence>
<keyword evidence="1" id="KW-0472">Membrane</keyword>
<keyword evidence="1" id="KW-0812">Transmembrane</keyword>
<keyword evidence="1" id="KW-1133">Transmembrane helix</keyword>
<dbReference type="Proteomes" id="UP000823775">
    <property type="component" value="Unassembled WGS sequence"/>
</dbReference>
<gene>
    <name evidence="2" type="ORF">HAX54_029871</name>
</gene>
<dbReference type="EMBL" id="JACEIK010003722">
    <property type="protein sequence ID" value="MCD9642838.1"/>
    <property type="molecule type" value="Genomic_DNA"/>
</dbReference>
<proteinExistence type="predicted"/>
<evidence type="ECO:0000313" key="2">
    <source>
        <dbReference type="EMBL" id="MCD9642838.1"/>
    </source>
</evidence>
<protein>
    <submittedName>
        <fullName evidence="2">Uncharacterized protein</fullName>
    </submittedName>
</protein>
<name>A0ABS8V6P1_DATST</name>
<evidence type="ECO:0000256" key="1">
    <source>
        <dbReference type="SAM" id="Phobius"/>
    </source>
</evidence>